<evidence type="ECO:0000256" key="4">
    <source>
        <dbReference type="ARBA" id="ARBA00022833"/>
    </source>
</evidence>
<dbReference type="GO" id="GO:0004126">
    <property type="term" value="F:cytidine deaminase activity"/>
    <property type="evidence" value="ECO:0007669"/>
    <property type="project" value="UniProtKB-EC"/>
</dbReference>
<dbReference type="EC" id="3.5.4.5" evidence="6"/>
<dbReference type="PANTHER" id="PTHR11644">
    <property type="entry name" value="CYTIDINE DEAMINASE"/>
    <property type="match status" value="1"/>
</dbReference>
<dbReference type="InterPro" id="IPR002125">
    <property type="entry name" value="CMP_dCMP_dom"/>
</dbReference>
<feature type="domain" description="CMP/dCMP-type deaminase" evidence="5">
    <location>
        <begin position="3"/>
        <end position="125"/>
    </location>
</feature>
<comment type="caution">
    <text evidence="6">The sequence shown here is derived from an EMBL/GenBank/DDBJ whole genome shotgun (WGS) entry which is preliminary data.</text>
</comment>
<keyword evidence="4" id="KW-0862">Zinc</keyword>
<keyword evidence="3 6" id="KW-0378">Hydrolase</keyword>
<evidence type="ECO:0000313" key="6">
    <source>
        <dbReference type="EMBL" id="MDP9801470.1"/>
    </source>
</evidence>
<dbReference type="PROSITE" id="PS00903">
    <property type="entry name" value="CYT_DCMP_DEAMINASES_1"/>
    <property type="match status" value="1"/>
</dbReference>
<evidence type="ECO:0000256" key="2">
    <source>
        <dbReference type="ARBA" id="ARBA00022723"/>
    </source>
</evidence>
<dbReference type="InterPro" id="IPR050202">
    <property type="entry name" value="Cyt/Deoxycyt_deaminase"/>
</dbReference>
<dbReference type="SUPFAM" id="SSF53927">
    <property type="entry name" value="Cytidine deaminase-like"/>
    <property type="match status" value="1"/>
</dbReference>
<gene>
    <name evidence="6" type="ORF">J2S49_001546</name>
</gene>
<evidence type="ECO:0000313" key="7">
    <source>
        <dbReference type="Proteomes" id="UP001235966"/>
    </source>
</evidence>
<comment type="similarity">
    <text evidence="1">Belongs to the cytidine and deoxycytidylate deaminase family.</text>
</comment>
<keyword evidence="2" id="KW-0479">Metal-binding</keyword>
<dbReference type="Gene3D" id="3.40.140.10">
    <property type="entry name" value="Cytidine Deaminase, domain 2"/>
    <property type="match status" value="1"/>
</dbReference>
<proteinExistence type="inferred from homology"/>
<organism evidence="6 7">
    <name type="scientific">Arcanobacterium wilhelmae</name>
    <dbReference type="NCBI Taxonomy" id="1803177"/>
    <lineage>
        <taxon>Bacteria</taxon>
        <taxon>Bacillati</taxon>
        <taxon>Actinomycetota</taxon>
        <taxon>Actinomycetes</taxon>
        <taxon>Actinomycetales</taxon>
        <taxon>Actinomycetaceae</taxon>
        <taxon>Arcanobacterium</taxon>
    </lineage>
</organism>
<dbReference type="CDD" id="cd01283">
    <property type="entry name" value="cytidine_deaminase"/>
    <property type="match status" value="1"/>
</dbReference>
<evidence type="ECO:0000256" key="1">
    <source>
        <dbReference type="ARBA" id="ARBA00006576"/>
    </source>
</evidence>
<dbReference type="PROSITE" id="PS51747">
    <property type="entry name" value="CYT_DCMP_DEAMINASES_2"/>
    <property type="match status" value="1"/>
</dbReference>
<evidence type="ECO:0000256" key="3">
    <source>
        <dbReference type="ARBA" id="ARBA00022801"/>
    </source>
</evidence>
<dbReference type="InterPro" id="IPR016193">
    <property type="entry name" value="Cytidine_deaminase-like"/>
</dbReference>
<dbReference type="PANTHER" id="PTHR11644:SF2">
    <property type="entry name" value="CYTIDINE DEAMINASE"/>
    <property type="match status" value="1"/>
</dbReference>
<protein>
    <submittedName>
        <fullName evidence="6">Cytidine deaminase</fullName>
        <ecNumber evidence="6">3.5.4.5</ecNumber>
    </submittedName>
</protein>
<dbReference type="Pfam" id="PF00383">
    <property type="entry name" value="dCMP_cyt_deam_1"/>
    <property type="match status" value="1"/>
</dbReference>
<dbReference type="EMBL" id="JAUSQW010000001">
    <property type="protein sequence ID" value="MDP9801470.1"/>
    <property type="molecule type" value="Genomic_DNA"/>
</dbReference>
<dbReference type="Proteomes" id="UP001235966">
    <property type="component" value="Unassembled WGS sequence"/>
</dbReference>
<evidence type="ECO:0000259" key="5">
    <source>
        <dbReference type="PROSITE" id="PS51747"/>
    </source>
</evidence>
<accession>A0ABT9NCM0</accession>
<reference evidence="6 7" key="1">
    <citation type="submission" date="2023-07" db="EMBL/GenBank/DDBJ databases">
        <title>Sequencing the genomes of 1000 actinobacteria strains.</title>
        <authorList>
            <person name="Klenk H.-P."/>
        </authorList>
    </citation>
    <scope>NUCLEOTIDE SEQUENCE [LARGE SCALE GENOMIC DNA]</scope>
    <source>
        <strain evidence="6 7">DSM 102162</strain>
    </source>
</reference>
<dbReference type="RefSeq" id="WP_278059525.1">
    <property type="nucleotide sequence ID" value="NZ_CP121247.1"/>
</dbReference>
<name>A0ABT9NCM0_9ACTO</name>
<keyword evidence="7" id="KW-1185">Reference proteome</keyword>
<dbReference type="NCBIfam" id="NF004064">
    <property type="entry name" value="PRK05578.1"/>
    <property type="match status" value="1"/>
</dbReference>
<dbReference type="InterPro" id="IPR016192">
    <property type="entry name" value="APOBEC/CMP_deaminase_Zn-bd"/>
</dbReference>
<sequence>MEIDWTKLRELAVSASKRAYAPYSGYPVGVAGVTTDGRYYTGCNVENASTGLGLCAECGMVSAMTMDGGGKLAAVLCVNGNEDVIGPCGRCRQLIREHGVDGCQVEMGEGPVTIEELLPYSFGPKDLAEVPGAVNIL</sequence>